<evidence type="ECO:0000313" key="7">
    <source>
        <dbReference type="Proteomes" id="UP000000803"/>
    </source>
</evidence>
<dbReference type="Proteomes" id="UP000000803">
    <property type="component" value="Chromosome 2L"/>
</dbReference>
<reference evidence="4" key="13">
    <citation type="submission" date="2022-11" db="EMBL/GenBank/DDBJ databases">
        <title>Drosophila melanogaster release 4 sequence.</title>
        <authorList>
            <consortium name="Berkeley Drosophila Genome Project"/>
            <person name="Celniker S."/>
            <person name="Carlson J."/>
            <person name="Wan K."/>
            <person name="Pfeiffer B."/>
            <person name="Frise E."/>
            <person name="George R."/>
            <person name="Hoskins R."/>
            <person name="Stapleton M."/>
            <person name="Pacleb J."/>
            <person name="Park S."/>
            <person name="Svirskas R."/>
            <person name="Smith E."/>
            <person name="Yu C."/>
            <person name="Rubin G."/>
        </authorList>
    </citation>
    <scope>NUCLEOTIDE SEQUENCE</scope>
</reference>
<dbReference type="FlyBase" id="FBgn0032505">
    <property type="gene designation" value="CG16826"/>
</dbReference>
<dbReference type="InParanoid" id="Q9VK00"/>
<evidence type="ECO:0000313" key="5">
    <source>
        <dbReference type="EMBL" id="AHN54402.1"/>
    </source>
</evidence>
<feature type="signal peptide" evidence="3">
    <location>
        <begin position="1"/>
        <end position="22"/>
    </location>
</feature>
<reference evidence="4" key="11">
    <citation type="journal article" date="2015" name="G3 (Bethesda)">
        <title>Gene Model Annotations for Drosophila melanogaster: The Rule-Benders.</title>
        <authorList>
            <consortium name="FlyBase Consortium"/>
            <person name="Crosby M.A."/>
            <person name="Gramates L.S."/>
            <person name="Dos Santos G."/>
            <person name="Matthews B.B."/>
            <person name="St Pierre S.E."/>
            <person name="Zhou P."/>
            <person name="Schroeder A.J."/>
            <person name="Falls K."/>
            <person name="Emmert D.B."/>
            <person name="Russo S.M."/>
            <person name="Gelbart W.M."/>
            <person name="null"/>
        </authorList>
    </citation>
    <scope>NUCLEOTIDE SEQUENCE</scope>
</reference>
<dbReference type="DNASU" id="34741"/>
<dbReference type="IntAct" id="Q9VK00">
    <property type="interactions" value="18"/>
</dbReference>
<keyword evidence="7" id="KW-1185">Reference proteome</keyword>
<reference evidence="7" key="3">
    <citation type="journal article" date="2002" name="Genome Biol.">
        <title>Annotation of the Drosophila melanogaster euchromatic genome: a systematic review.</title>
        <authorList>
            <person name="Misra S."/>
            <person name="Crosby M.A."/>
            <person name="Mungall C.J."/>
            <person name="Matthews B.B."/>
            <person name="Campbell K.S."/>
            <person name="Hradecky P."/>
            <person name="Huang Y."/>
            <person name="Kaminker J.S."/>
            <person name="Millburn G.H."/>
            <person name="Prochnik S.E."/>
            <person name="Smith C.D."/>
            <person name="Tupy J.L."/>
            <person name="Whitfied E.J."/>
            <person name="Bayraktaroglu L."/>
            <person name="Berman B.P."/>
            <person name="Bettencourt B.R."/>
            <person name="Celniker S.E."/>
            <person name="de Grey A.D."/>
            <person name="Drysdale R.A."/>
            <person name="Harris N.L."/>
            <person name="Richter J."/>
            <person name="Russo S."/>
            <person name="Schroeder A.J."/>
            <person name="Shu S.Q."/>
            <person name="Stapleton M."/>
            <person name="Yamada C."/>
            <person name="Ashburner M."/>
            <person name="Gelbart W.M."/>
            <person name="Rubin G.M."/>
            <person name="Lewis S.E."/>
        </authorList>
    </citation>
    <scope>GENOME REANNOTATION</scope>
    <source>
        <strain evidence="7">Berkeley</strain>
    </source>
</reference>
<dbReference type="eggNOG" id="KOG3627">
    <property type="taxonomic scope" value="Eukaryota"/>
</dbReference>
<reference evidence="7" key="2">
    <citation type="journal article" date="2002" name="Genome Biol.">
        <title>Finishing a whole-genome shotgun: release 3 of the Drosophila melanogaster euchromatic genome sequence.</title>
        <authorList>
            <person name="Celniker S.E."/>
            <person name="Wheeler D.A."/>
            <person name="Kronmiller B."/>
            <person name="Carlson J.W."/>
            <person name="Halpern A."/>
            <person name="Patel S."/>
            <person name="Adams M."/>
            <person name="Champe M."/>
            <person name="Dugan S.P."/>
            <person name="Frise E."/>
            <person name="Hodgson A."/>
            <person name="George R.A."/>
            <person name="Hoskins R.A."/>
            <person name="Laverty T."/>
            <person name="Muzny D.M."/>
            <person name="Nelson C.R."/>
            <person name="Pacleb J.M."/>
            <person name="Park S."/>
            <person name="Pfeiffer B.D."/>
            <person name="Richards S."/>
            <person name="Sodergren E.J."/>
            <person name="Svirskas R."/>
            <person name="Tabor P.E."/>
            <person name="Wan K."/>
            <person name="Stapleton M."/>
            <person name="Sutton G.G."/>
            <person name="Venter C."/>
            <person name="Weinstock G."/>
            <person name="Scherer S.E."/>
            <person name="Myers E.W."/>
            <person name="Gibbs R.A."/>
            <person name="Rubin G.M."/>
        </authorList>
    </citation>
    <scope>NUCLEOTIDE SEQUENCE [LARGE SCALE GENOMIC DNA]</scope>
    <source>
        <strain evidence="7">Berkeley</strain>
    </source>
</reference>
<dbReference type="EMBL" id="AE014134">
    <property type="protein sequence ID" value="AHN54402.1"/>
    <property type="molecule type" value="Genomic_DNA"/>
</dbReference>
<evidence type="ECO:0007829" key="8">
    <source>
        <dbReference type="PeptideAtlas" id="Q9VK00"/>
    </source>
</evidence>
<evidence type="ECO:0000256" key="2">
    <source>
        <dbReference type="SAM" id="MobiDB-lite"/>
    </source>
</evidence>
<dbReference type="SMR" id="Q9VK00"/>
<dbReference type="STRING" id="7227.FBpp0311680"/>
<dbReference type="VEuPathDB" id="VectorBase:FBgn0032505"/>
<feature type="compositionally biased region" description="Low complexity" evidence="2">
    <location>
        <begin position="320"/>
        <end position="341"/>
    </location>
</feature>
<reference evidence="4" key="10">
    <citation type="journal article" date="2015" name="G3 (Bethesda)">
        <title>Gene Model Annotations for Drosophila melanogaster: Impact of High-Throughput Data.</title>
        <authorList>
            <consortium name="FlyBase Consortium"/>
            <person name="Matthews B.B."/>
            <person name="Dos Santos G."/>
            <person name="Crosby M.A."/>
            <person name="Emmert D.B."/>
            <person name="St Pierre S.E."/>
            <person name="Gramates L.S."/>
            <person name="Zhou P."/>
            <person name="Schroeder A.J."/>
            <person name="Falls K."/>
            <person name="Strelets V."/>
            <person name="Russo S.M."/>
            <person name="Gelbart W.M."/>
            <person name="null"/>
        </authorList>
    </citation>
    <scope>NUCLEOTIDE SEQUENCE</scope>
</reference>
<feature type="region of interest" description="Disordered" evidence="2">
    <location>
        <begin position="318"/>
        <end position="341"/>
    </location>
</feature>
<dbReference type="Bgee" id="FBgn0032505">
    <property type="expression patterns" value="Expressed in crop (Drosophila) and 90 other cell types or tissues"/>
</dbReference>
<dbReference type="KEGG" id="dme:Dmel_CG16826"/>
<dbReference type="PaxDb" id="7227-FBpp0080043"/>
<reference evidence="4 7" key="8">
    <citation type="journal article" date="2007" name="Science">
        <title>The Release 5.1 annotation of Drosophila melanogaster heterochromatin.</title>
        <authorList>
            <person name="Smith C.D."/>
            <person name="Shu S."/>
            <person name="Mungall C.J."/>
            <person name="Karpen G.H."/>
        </authorList>
    </citation>
    <scope>NUCLEOTIDE SEQUENCE [LARGE SCALE GENOMIC DNA]</scope>
    <source>
        <strain evidence="7">Berkeley</strain>
    </source>
</reference>
<evidence type="ECO:0000256" key="3">
    <source>
        <dbReference type="SAM" id="SignalP"/>
    </source>
</evidence>
<reference evidence="4 7" key="5">
    <citation type="journal article" date="2002" name="Genome Biol.">
        <title>Heterochromatic sequences in a Drosophila whole-genome shotgun assembly.</title>
        <authorList>
            <person name="Hoskins R.A."/>
            <person name="Smith C.D."/>
            <person name="Carlson J.W."/>
            <person name="Carvalho A.B."/>
            <person name="Halpern A."/>
            <person name="Kaminker J.S."/>
            <person name="Kennedy C."/>
            <person name="Mungall C.J."/>
            <person name="Sullivan B.A."/>
            <person name="Sutton G.G."/>
            <person name="Yasuhara J.C."/>
            <person name="Wakimoto B.T."/>
            <person name="Myers E.W."/>
            <person name="Celniker S.E."/>
            <person name="Rubin G.M."/>
            <person name="Karpen G.H."/>
        </authorList>
    </citation>
    <scope>NUCLEOTIDE SEQUENCE [LARGE SCALE GENOMIC DNA]</scope>
    <source>
        <strain evidence="7">Berkeley</strain>
    </source>
</reference>
<keyword evidence="3" id="KW-0732">Signal</keyword>
<dbReference type="ExpressionAtlas" id="Q9VK00">
    <property type="expression patterns" value="baseline and differential"/>
</dbReference>
<name>Q9VK00_DROME</name>
<dbReference type="UCSC" id="CG16826-RA">
    <property type="organism name" value="d. melanogaster"/>
</dbReference>
<reference evidence="4" key="14">
    <citation type="submission" date="2022-11" db="EMBL/GenBank/DDBJ databases">
        <authorList>
            <consortium name="FlyBase"/>
        </authorList>
    </citation>
    <scope>NUCLEOTIDE SEQUENCE</scope>
</reference>
<reference evidence="4 7" key="6">
    <citation type="journal article" date="2005" name="PLoS Comput. Biol.">
        <title>Combined evidence annotation of transposable elements in genome sequences.</title>
        <authorList>
            <person name="Quesneville H."/>
            <person name="Bergman C.M."/>
            <person name="Andrieu O."/>
            <person name="Autard D."/>
            <person name="Nouaud D."/>
            <person name="Ashburner M."/>
            <person name="Anxolabehere D."/>
        </authorList>
    </citation>
    <scope>NUCLEOTIDE SEQUENCE [LARGE SCALE GENOMIC DNA]</scope>
    <source>
        <strain evidence="7">Berkeley</strain>
    </source>
</reference>
<accession>Q9VK00</accession>
<evidence type="ECO:0000313" key="4">
    <source>
        <dbReference type="EMBL" id="AAF53284.1"/>
    </source>
</evidence>
<dbReference type="AGR" id="FB:FBgn0032505"/>
<dbReference type="HOGENOM" id="CLU_845364_0_0_1"/>
<dbReference type="RefSeq" id="NP_609638.1">
    <property type="nucleotide sequence ID" value="NM_135794.2"/>
</dbReference>
<protein>
    <submittedName>
        <fullName evidence="4">Uncharacterized protein, isoform A</fullName>
    </submittedName>
    <submittedName>
        <fullName evidence="5">Uncharacterized protein, isoform B</fullName>
    </submittedName>
</protein>
<reference evidence="4 7" key="1">
    <citation type="journal article" date="2000" name="Science">
        <title>The genome sequence of Drosophila melanogaster.</title>
        <authorList>
            <person name="Adams M.D."/>
            <person name="Celniker S.E."/>
            <person name="Holt R.A."/>
            <person name="Evans C.A."/>
            <person name="Gocayne J.D."/>
            <person name="Amanatides P.G."/>
            <person name="Scherer S.E."/>
            <person name="Li P.W."/>
            <person name="Hoskins R.A."/>
            <person name="Galle R.F."/>
            <person name="George R.A."/>
            <person name="Lewis S.E."/>
            <person name="Richards S."/>
            <person name="Ashburner M."/>
            <person name="Henderson S.N."/>
            <person name="Sutton G.G."/>
            <person name="Wortman J.R."/>
            <person name="Yandell M.D."/>
            <person name="Zhang Q."/>
            <person name="Chen L.X."/>
            <person name="Brandon R.C."/>
            <person name="Rogers Y.H."/>
            <person name="Blazej R.G."/>
            <person name="Champe M."/>
            <person name="Pfeiffer B.D."/>
            <person name="Wan K.H."/>
            <person name="Doyle C."/>
            <person name="Baxter E.G."/>
            <person name="Helt G."/>
            <person name="Nelson C.R."/>
            <person name="Gabor G.L."/>
            <person name="Abril J.F."/>
            <person name="Agbayani A."/>
            <person name="An H.J."/>
            <person name="Andrews-Pfannkoch C."/>
            <person name="Baldwin D."/>
            <person name="Ballew R.M."/>
            <person name="Basu A."/>
            <person name="Baxendale J."/>
            <person name="Bayraktaroglu L."/>
            <person name="Beasley E.M."/>
            <person name="Beeson K.Y."/>
            <person name="Benos P.V."/>
            <person name="Berman B.P."/>
            <person name="Bhandari D."/>
            <person name="Bolshakov S."/>
            <person name="Borkova D."/>
            <person name="Botchan M.R."/>
            <person name="Bouck J."/>
            <person name="Brokstein P."/>
            <person name="Brottier P."/>
            <person name="Burtis K.C."/>
            <person name="Busam D.A."/>
            <person name="Butler H."/>
            <person name="Cadieu E."/>
            <person name="Center A."/>
            <person name="Chandra I."/>
            <person name="Cherry J.M."/>
            <person name="Cawley S."/>
            <person name="Dahlke C."/>
            <person name="Davenport L.B."/>
            <person name="Davies P."/>
            <person name="de Pablos B."/>
            <person name="Delcher A."/>
            <person name="Deng Z."/>
            <person name="Mays A.D."/>
            <person name="Dew I."/>
            <person name="Dietz S.M."/>
            <person name="Dodson K."/>
            <person name="Doup L.E."/>
            <person name="Downes M."/>
            <person name="Dugan-Rocha S."/>
            <person name="Dunkov B.C."/>
            <person name="Dunn P."/>
            <person name="Durbin K.J."/>
            <person name="Evangelista C.C."/>
            <person name="Ferraz C."/>
            <person name="Ferriera S."/>
            <person name="Fleischmann W."/>
            <person name="Fosler C."/>
            <person name="Gabrielian A.E."/>
            <person name="Garg N.S."/>
            <person name="Gelbart W.M."/>
            <person name="Glasser K."/>
            <person name="Glodek A."/>
            <person name="Gong F."/>
            <person name="Gorrell J.H."/>
            <person name="Gu Z."/>
            <person name="Guan P."/>
            <person name="Harris M."/>
            <person name="Harris N.L."/>
            <person name="Harvey D."/>
            <person name="Heiman T.J."/>
            <person name="Hernandez J.R."/>
            <person name="Houck J."/>
            <person name="Hostin D."/>
            <person name="Houston K.A."/>
            <person name="Howland T.J."/>
            <person name="Wei M.H."/>
            <person name="Ibegwam C."/>
            <person name="Jalali M."/>
            <person name="Kalush F."/>
            <person name="Karpen G.H."/>
            <person name="Ke Z."/>
            <person name="Kennison J.A."/>
            <person name="Ketchum K.A."/>
            <person name="Kimmel B.E."/>
            <person name="Kodira C.D."/>
            <person name="Kraft C."/>
            <person name="Kravitz S."/>
            <person name="Kulp D."/>
            <person name="Lai Z."/>
            <person name="Lasko P."/>
            <person name="Lei Y."/>
            <person name="Levitsky A.A."/>
            <person name="Li J."/>
            <person name="Li Z."/>
            <person name="Liang Y."/>
            <person name="Lin X."/>
            <person name="Liu X."/>
            <person name="Mattei B."/>
            <person name="McIntosh T.C."/>
            <person name="McLeod M.P."/>
            <person name="McPherson D."/>
            <person name="Merkulov G."/>
            <person name="Milshina N.V."/>
            <person name="Mobarry C."/>
            <person name="Morris J."/>
            <person name="Moshrefi A."/>
            <person name="Mount S.M."/>
            <person name="Moy M."/>
            <person name="Murphy B."/>
            <person name="Murphy L."/>
            <person name="Muzny D.M."/>
            <person name="Nelson D.L."/>
            <person name="Nelson D.R."/>
            <person name="Nelson K.A."/>
            <person name="Nixon K."/>
            <person name="Nusskern D.R."/>
            <person name="Pacleb J.M."/>
            <person name="Palazzolo M."/>
            <person name="Pittman G.S."/>
            <person name="Pan S."/>
            <person name="Pollard J."/>
            <person name="Puri V."/>
            <person name="Reese M.G."/>
            <person name="Reinert K."/>
            <person name="Remington K."/>
            <person name="Saunders R.D."/>
            <person name="Scheeler F."/>
            <person name="Shen H."/>
            <person name="Shue B.C."/>
            <person name="Siden-Kiamos I."/>
            <person name="Simpson M."/>
            <person name="Skupski M.P."/>
            <person name="Smith T."/>
            <person name="Spier E."/>
            <person name="Spradling A.C."/>
            <person name="Stapleton M."/>
            <person name="Strong R."/>
            <person name="Sun E."/>
            <person name="Svirskas R."/>
            <person name="Tector C."/>
            <person name="Turner R."/>
            <person name="Venter E."/>
            <person name="Wang A.H."/>
            <person name="Wang X."/>
            <person name="Wang Z.Y."/>
            <person name="Wassarman D.A."/>
            <person name="Weinstock G.M."/>
            <person name="Weissenbach J."/>
            <person name="Williams S.M."/>
            <person name="WoodageT"/>
            <person name="Worley K.C."/>
            <person name="Wu D."/>
            <person name="Yang S."/>
            <person name="Yao Q.A."/>
            <person name="Ye J."/>
            <person name="Yeh R.F."/>
            <person name="Zaveri J.S."/>
            <person name="Zhan M."/>
            <person name="Zhang G."/>
            <person name="Zhao Q."/>
            <person name="Zheng L."/>
            <person name="Zheng X.H."/>
            <person name="Zhong F.N."/>
            <person name="Zhong W."/>
            <person name="Zhou X."/>
            <person name="Zhu S."/>
            <person name="Zhu X."/>
            <person name="Smith H.O."/>
            <person name="Gibbs R.A."/>
            <person name="Myers E.W."/>
            <person name="Rubin G.M."/>
            <person name="Venter J.C."/>
        </authorList>
    </citation>
    <scope>NUCLEOTIDE SEQUENCE [LARGE SCALE GENOMIC DNA]</scope>
    <source>
        <strain evidence="7">Berkeley</strain>
    </source>
</reference>
<dbReference type="AlphaFoldDB" id="Q9VK00"/>
<proteinExistence type="evidence at protein level"/>
<evidence type="ECO:0000313" key="6">
    <source>
        <dbReference type="FlyBase" id="FBgn0032505"/>
    </source>
</evidence>
<gene>
    <name evidence="4" type="primary">Dmel\CG16826</name>
    <name evidence="4 6" type="ORF">CG16826</name>
    <name evidence="4" type="ORF">Dmel_CG16826</name>
</gene>
<reference evidence="7" key="4">
    <citation type="journal article" date="2002" name="Genome Biol.">
        <title>The transposable elements of the Drosophila melanogaster euchromatin: a genomics perspective.</title>
        <authorList>
            <person name="Kaminker J.S."/>
            <person name="Bergman C.M."/>
            <person name="Kronmiller B."/>
            <person name="Carlson J."/>
            <person name="Svirskas R."/>
            <person name="Patel S."/>
            <person name="Frise E."/>
            <person name="Wheeler D.A."/>
            <person name="Lewis S.E."/>
            <person name="Rubin G.M."/>
            <person name="Ashburner M."/>
            <person name="Celniker S.E."/>
        </authorList>
    </citation>
    <scope>NUCLEOTIDE SEQUENCE [LARGE SCALE GENOMIC DNA]</scope>
    <source>
        <strain evidence="7">Berkeley</strain>
    </source>
</reference>
<dbReference type="PROSITE" id="PS51257">
    <property type="entry name" value="PROKAR_LIPOPROTEIN"/>
    <property type="match status" value="1"/>
</dbReference>
<feature type="coiled-coil region" evidence="1">
    <location>
        <begin position="210"/>
        <end position="237"/>
    </location>
</feature>
<sequence length="341" mass="37804">MHSTKSAVLLLALAISASCVVATPHPEFLDEIFGSINQTGQHIISGFVNATRNGTAIAGEFLDSIRNSSAQYTHETLEFAQKIADAVHRAATESIVDFSATLRAQIDALHQGIDRVRNILQREALKDALARLQTVNTVVNDLEVAVNNLNDRIDEKKQEYFAIIQKKWYQWSDAQLERVDKLTNGVGNEEAEEIINELLSRYSGYLHSCLEELQAQQATFEQNVQEAIEKYHNATNELTDQVELCVQFNLSFLSCRNGINEALRGLDSAPAELLTLKLQGIRLLAIGLNASGCVGQTLAEHELEKPSVERKLDEIIAEYQEQQTSTDDDSSSNNETTTISS</sequence>
<reference evidence="4 7" key="9">
    <citation type="journal article" date="2007" name="Science">
        <title>Sequence finishing and mapping of Drosophila melanogaster heterochromatin.</title>
        <authorList>
            <person name="Hoskins R.A."/>
            <person name="Carlson J.W."/>
            <person name="Kennedy C."/>
            <person name="Acevedo D."/>
            <person name="Evans-Holm M."/>
            <person name="Frise E."/>
            <person name="Wan K.H."/>
            <person name="Park S."/>
            <person name="Mendez-Lago M."/>
            <person name="Rossi F."/>
            <person name="Villasante A."/>
            <person name="Dimitri P."/>
            <person name="Karpen G.H."/>
            <person name="Celniker S.E."/>
        </authorList>
    </citation>
    <scope>NUCLEOTIDE SEQUENCE [LARGE SCALE GENOMIC DNA]</scope>
    <source>
        <strain evidence="7">Berkeley</strain>
    </source>
</reference>
<dbReference type="GeneID" id="34741"/>
<dbReference type="OrthoDB" id="8058591at2759"/>
<reference evidence="4" key="7">
    <citation type="submission" date="2006-08" db="EMBL/GenBank/DDBJ databases">
        <authorList>
            <person name="Celniker S."/>
            <person name="Carlson J."/>
            <person name="Wan K."/>
            <person name="Frise E."/>
            <person name="Hoskins R."/>
            <person name="Park S."/>
            <person name="Svirskas R."/>
            <person name="Rubin G."/>
        </authorList>
    </citation>
    <scope>NUCLEOTIDE SEQUENCE</scope>
</reference>
<keyword evidence="1" id="KW-0175">Coiled coil</keyword>
<feature type="coiled-coil region" evidence="1">
    <location>
        <begin position="132"/>
        <end position="166"/>
    </location>
</feature>
<evidence type="ECO:0000256" key="1">
    <source>
        <dbReference type="SAM" id="Coils"/>
    </source>
</evidence>
<feature type="chain" id="PRO_5015100380" evidence="3">
    <location>
        <begin position="23"/>
        <end position="341"/>
    </location>
</feature>
<organism evidence="4 7">
    <name type="scientific">Drosophila melanogaster</name>
    <name type="common">Fruit fly</name>
    <dbReference type="NCBI Taxonomy" id="7227"/>
    <lineage>
        <taxon>Eukaryota</taxon>
        <taxon>Metazoa</taxon>
        <taxon>Ecdysozoa</taxon>
        <taxon>Arthropoda</taxon>
        <taxon>Hexapoda</taxon>
        <taxon>Insecta</taxon>
        <taxon>Pterygota</taxon>
        <taxon>Neoptera</taxon>
        <taxon>Endopterygota</taxon>
        <taxon>Diptera</taxon>
        <taxon>Brachycera</taxon>
        <taxon>Muscomorpha</taxon>
        <taxon>Ephydroidea</taxon>
        <taxon>Drosophilidae</taxon>
        <taxon>Drosophila</taxon>
        <taxon>Sophophora</taxon>
    </lineage>
</organism>
<keyword evidence="8" id="KW-1267">Proteomics identification</keyword>
<dbReference type="EMBL" id="AE014134">
    <property type="protein sequence ID" value="AAF53284.1"/>
    <property type="molecule type" value="Genomic_DNA"/>
</dbReference>
<reference evidence="4" key="12">
    <citation type="journal article" date="2015" name="Genome Res.">
        <title>The Release 6 reference sequence of the Drosophila melanogaster genome.</title>
        <authorList>
            <person name="Hoskins R.A."/>
            <person name="Carlson J.W."/>
            <person name="Wan K.H."/>
            <person name="Park S."/>
            <person name="Mendez I."/>
            <person name="Galle S.E."/>
            <person name="Booth B.W."/>
            <person name="Pfeiffer B.D."/>
            <person name="George R.A."/>
            <person name="Svirskas R."/>
            <person name="Krzywinski M."/>
            <person name="Schein J."/>
            <person name="Accardo M.C."/>
            <person name="Damia E."/>
            <person name="Messina G."/>
            <person name="Mendez-Lago M."/>
            <person name="de Pablos B."/>
            <person name="Demakova O.V."/>
            <person name="Andreyeva E.N."/>
            <person name="Boldyreva L.V."/>
            <person name="Marra M."/>
            <person name="Carvalho A.B."/>
            <person name="Dimitri P."/>
            <person name="Villasante A."/>
            <person name="Zhimulev I.F."/>
            <person name="Rubin G.M."/>
            <person name="Karpen G.H."/>
            <person name="Celniker S.E."/>
        </authorList>
    </citation>
    <scope>NUCLEOTIDE SEQUENCE</scope>
</reference>
<dbReference type="BioGRID-ORCS" id="34741">
    <property type="hits" value="0 hits in 1 CRISPR screen"/>
</dbReference>
<dbReference type="OMA" id="VKYHNAT"/>
<dbReference type="RefSeq" id="NP_001285888.1">
    <property type="nucleotide sequence ID" value="NM_001298959.1"/>
</dbReference>